<dbReference type="AlphaFoldDB" id="A0A0G4HG22"/>
<gene>
    <name evidence="1" type="ORF">Cvel_27235</name>
</gene>
<reference evidence="1" key="1">
    <citation type="submission" date="2014-11" db="EMBL/GenBank/DDBJ databases">
        <authorList>
            <person name="Otto D Thomas"/>
            <person name="Naeem Raeece"/>
        </authorList>
    </citation>
    <scope>NUCLEOTIDE SEQUENCE</scope>
</reference>
<dbReference type="EMBL" id="CDMZ01002601">
    <property type="protein sequence ID" value="CEM43057.1"/>
    <property type="molecule type" value="Genomic_DNA"/>
</dbReference>
<protein>
    <submittedName>
        <fullName evidence="1">Uncharacterized protein</fullName>
    </submittedName>
</protein>
<organism evidence="1">
    <name type="scientific">Chromera velia CCMP2878</name>
    <dbReference type="NCBI Taxonomy" id="1169474"/>
    <lineage>
        <taxon>Eukaryota</taxon>
        <taxon>Sar</taxon>
        <taxon>Alveolata</taxon>
        <taxon>Colpodellida</taxon>
        <taxon>Chromeraceae</taxon>
        <taxon>Chromera</taxon>
    </lineage>
</organism>
<dbReference type="VEuPathDB" id="CryptoDB:Cvel_27235"/>
<evidence type="ECO:0000313" key="1">
    <source>
        <dbReference type="EMBL" id="CEM43057.1"/>
    </source>
</evidence>
<proteinExistence type="predicted"/>
<accession>A0A0G4HG22</accession>
<sequence length="205" mass="23212">MADFASSLDDPAEPSVEEIQRENGRQLMPYEDQAGAVQAHSMGCGNPLHQQNPYALADFRREVYTDVLSMCAATMSASHQAAAIRQQQPQQVIIHNNTCLQANTAVDNKEATSKKKKTSKPFKWFLKIWESKMNRFVIIGFSCLSVYMLHQYLTHRYRMDQMQKKIDSNLMLKGSQWVSNVFNGKAQPAVQSPQPTGPSLLRYVI</sequence>
<name>A0A0G4HG22_9ALVE</name>